<reference evidence="1 2" key="1">
    <citation type="submission" date="2020-08" db="EMBL/GenBank/DDBJ databases">
        <authorList>
            <person name="Liu C."/>
            <person name="Sun Q."/>
        </authorList>
    </citation>
    <scope>NUCLEOTIDE SEQUENCE [LARGE SCALE GENOMIC DNA]</scope>
    <source>
        <strain evidence="1 2">NSJ-61</strain>
    </source>
</reference>
<dbReference type="RefSeq" id="WP_117452575.1">
    <property type="nucleotide sequence ID" value="NZ_CP060636.1"/>
</dbReference>
<proteinExistence type="predicted"/>
<dbReference type="AlphaFoldDB" id="A0A7G9GRQ8"/>
<dbReference type="KEGG" id="ehn:H9Q80_05950"/>
<keyword evidence="2" id="KW-1185">Reference proteome</keyword>
<evidence type="ECO:0000313" key="2">
    <source>
        <dbReference type="Proteomes" id="UP000515856"/>
    </source>
</evidence>
<dbReference type="EMBL" id="CP060636">
    <property type="protein sequence ID" value="QNM13490.1"/>
    <property type="molecule type" value="Genomic_DNA"/>
</dbReference>
<protein>
    <submittedName>
        <fullName evidence="1">Uncharacterized protein</fullName>
    </submittedName>
</protein>
<sequence length="121" mass="14013">MAYNFYIKRIDSRKGKAITLEEIEHILTKMSHEYTIDQTGIITTKTPDGFEMSINIGPYLIYEGVNSNRKICIYFNQKEPWFNVESEMDLLPIIDLAEKLNAVVEGDEGEVYTKEMILKGR</sequence>
<gene>
    <name evidence="1" type="ORF">H9Q80_05950</name>
</gene>
<evidence type="ECO:0000313" key="1">
    <source>
        <dbReference type="EMBL" id="QNM13490.1"/>
    </source>
</evidence>
<organism evidence="1 2">
    <name type="scientific">[Eubacterium] hominis</name>
    <dbReference type="NCBI Taxonomy" id="2764325"/>
    <lineage>
        <taxon>Bacteria</taxon>
        <taxon>Bacillati</taxon>
        <taxon>Bacillota</taxon>
        <taxon>Erysipelotrichia</taxon>
        <taxon>Erysipelotrichales</taxon>
        <taxon>Erysipelotrichaceae</taxon>
        <taxon>Amedibacillus</taxon>
    </lineage>
</organism>
<dbReference type="Proteomes" id="UP000515856">
    <property type="component" value="Chromosome"/>
</dbReference>
<name>A0A7G9GRQ8_9FIRM</name>
<accession>A0A7G9GRQ8</accession>